<dbReference type="InterPro" id="IPR000683">
    <property type="entry name" value="Gfo/Idh/MocA-like_OxRdtase_N"/>
</dbReference>
<feature type="domain" description="Gfo/Idh/MocA-like oxidoreductase N-terminal" evidence="3">
    <location>
        <begin position="3"/>
        <end position="120"/>
    </location>
</feature>
<comment type="caution">
    <text evidence="5">The sequence shown here is derived from an EMBL/GenBank/DDBJ whole genome shotgun (WGS) entry which is preliminary data.</text>
</comment>
<protein>
    <submittedName>
        <fullName evidence="5">Gfo/Idh/MocA family oxidoreductase</fullName>
    </submittedName>
</protein>
<feature type="domain" description="GFO/IDH/MocA-like oxidoreductase" evidence="4">
    <location>
        <begin position="130"/>
        <end position="245"/>
    </location>
</feature>
<dbReference type="GO" id="GO:0000166">
    <property type="term" value="F:nucleotide binding"/>
    <property type="evidence" value="ECO:0007669"/>
    <property type="project" value="InterPro"/>
</dbReference>
<name>A0A554VL46_9FLAO</name>
<dbReference type="InterPro" id="IPR036291">
    <property type="entry name" value="NAD(P)-bd_dom_sf"/>
</dbReference>
<dbReference type="Pfam" id="PF22725">
    <property type="entry name" value="GFO_IDH_MocA_C3"/>
    <property type="match status" value="1"/>
</dbReference>
<dbReference type="OrthoDB" id="9815825at2"/>
<dbReference type="InterPro" id="IPR050984">
    <property type="entry name" value="Gfo/Idh/MocA_domain"/>
</dbReference>
<dbReference type="Gene3D" id="3.30.360.10">
    <property type="entry name" value="Dihydrodipicolinate Reductase, domain 2"/>
    <property type="match status" value="1"/>
</dbReference>
<sequence length="322" mass="35881">MSIKWGIIGCGKIAHKFAEDLITIPNSVLHAVASRDLVKAKDFGKTYGAFSCYGSYEELVLNPDVDVIYIATPHVFHFENTLMCLHHKKAVLCEKPFAMNIAQVTEMITVAKENQVFLMEALWTYFLPHYQYVLDLVKSKELGAIKSLKADFGFVSSFDPNGRMFNKKLGGGSLLDVGIYPLFAALSILGYPEEIDAKATFGETGVDDTCSMQLHYKDNVTASLFSAITQQTNTEAILEFEQGTISINSRFHEPSSVSITKNGTTKTIEFPGDTNGYSFEAIHVQEMLAQNRIESTVMTFEKSLQLIKLLDSVRNKIGLHYD</sequence>
<dbReference type="EMBL" id="VLNR01000019">
    <property type="protein sequence ID" value="TSE08803.1"/>
    <property type="molecule type" value="Genomic_DNA"/>
</dbReference>
<keyword evidence="6" id="KW-1185">Reference proteome</keyword>
<dbReference type="AlphaFoldDB" id="A0A554VL46"/>
<evidence type="ECO:0000259" key="4">
    <source>
        <dbReference type="Pfam" id="PF22725"/>
    </source>
</evidence>
<evidence type="ECO:0000259" key="3">
    <source>
        <dbReference type="Pfam" id="PF01408"/>
    </source>
</evidence>
<dbReference type="SUPFAM" id="SSF55347">
    <property type="entry name" value="Glyceraldehyde-3-phosphate dehydrogenase-like, C-terminal domain"/>
    <property type="match status" value="1"/>
</dbReference>
<evidence type="ECO:0000313" key="5">
    <source>
        <dbReference type="EMBL" id="TSE08803.1"/>
    </source>
</evidence>
<dbReference type="Pfam" id="PF01408">
    <property type="entry name" value="GFO_IDH_MocA"/>
    <property type="match status" value="1"/>
</dbReference>
<gene>
    <name evidence="5" type="ORF">FOF46_10895</name>
</gene>
<accession>A0A554VL46</accession>
<dbReference type="GO" id="GO:0016491">
    <property type="term" value="F:oxidoreductase activity"/>
    <property type="evidence" value="ECO:0007669"/>
    <property type="project" value="UniProtKB-KW"/>
</dbReference>
<proteinExistence type="inferred from homology"/>
<evidence type="ECO:0000313" key="6">
    <source>
        <dbReference type="Proteomes" id="UP000318833"/>
    </source>
</evidence>
<dbReference type="RefSeq" id="WP_143916481.1">
    <property type="nucleotide sequence ID" value="NZ_CANMIK010000010.1"/>
</dbReference>
<evidence type="ECO:0000256" key="2">
    <source>
        <dbReference type="ARBA" id="ARBA00023002"/>
    </source>
</evidence>
<evidence type="ECO:0000256" key="1">
    <source>
        <dbReference type="ARBA" id="ARBA00010928"/>
    </source>
</evidence>
<dbReference type="PANTHER" id="PTHR22604:SF105">
    <property type="entry name" value="TRANS-1,2-DIHYDROBENZENE-1,2-DIOL DEHYDROGENASE"/>
    <property type="match status" value="1"/>
</dbReference>
<dbReference type="Proteomes" id="UP000318833">
    <property type="component" value="Unassembled WGS sequence"/>
</dbReference>
<dbReference type="InterPro" id="IPR055170">
    <property type="entry name" value="GFO_IDH_MocA-like_dom"/>
</dbReference>
<dbReference type="PANTHER" id="PTHR22604">
    <property type="entry name" value="OXIDOREDUCTASES"/>
    <property type="match status" value="1"/>
</dbReference>
<organism evidence="5 6">
    <name type="scientific">Aquimarina algiphila</name>
    <dbReference type="NCBI Taxonomy" id="2047982"/>
    <lineage>
        <taxon>Bacteria</taxon>
        <taxon>Pseudomonadati</taxon>
        <taxon>Bacteroidota</taxon>
        <taxon>Flavobacteriia</taxon>
        <taxon>Flavobacteriales</taxon>
        <taxon>Flavobacteriaceae</taxon>
        <taxon>Aquimarina</taxon>
    </lineage>
</organism>
<dbReference type="SUPFAM" id="SSF51735">
    <property type="entry name" value="NAD(P)-binding Rossmann-fold domains"/>
    <property type="match status" value="1"/>
</dbReference>
<dbReference type="Gene3D" id="3.40.50.720">
    <property type="entry name" value="NAD(P)-binding Rossmann-like Domain"/>
    <property type="match status" value="1"/>
</dbReference>
<keyword evidence="2" id="KW-0560">Oxidoreductase</keyword>
<reference evidence="5 6" key="1">
    <citation type="submission" date="2019-07" db="EMBL/GenBank/DDBJ databases">
        <title>The draft genome sequence of Aquimarina algiphila M91.</title>
        <authorList>
            <person name="Meng X."/>
        </authorList>
    </citation>
    <scope>NUCLEOTIDE SEQUENCE [LARGE SCALE GENOMIC DNA]</scope>
    <source>
        <strain evidence="5 6">M91</strain>
    </source>
</reference>
<comment type="similarity">
    <text evidence="1">Belongs to the Gfo/Idh/MocA family.</text>
</comment>